<sequence>MLNGEKRIERPLRWGMIGGGRTGNVGYKHRLGALRDNTAYELVAGAFDLDFERCKDFGMNLGVAEDRLYPDYKTMFEEEAKRADGVEVVSIATPNFTHYEITKAALKAGLHVICEKPLFFKVEQGEEIKALAEKMNKIVGVTYGFSGSQLLLQMRQMVQNGDLGDIHMVELQYTHGFACDEIGDKVSEGQKWRVDPEKSGPSFVLGDLSTHTFYMSELICPELKLKQVLCDRQSFVKSREPLEDNAYVLMRYENGAVGRMWASAVNAGCMDGHRIRIVGSKASVEFSDNQPNEVLYQVQGEPIRKMIRSMPYLYDACNADERLGALHAEGLPESWANIYLKFAIAIDAKNRGDEETLKNLVYPGIDAGIEGIRWVTKCVESADKGGVWVDYK</sequence>
<feature type="domain" description="Gfo/Idh/MocA-like oxidoreductase C-terminal" evidence="3">
    <location>
        <begin position="155"/>
        <end position="389"/>
    </location>
</feature>
<keyword evidence="5" id="KW-1185">Reference proteome</keyword>
<evidence type="ECO:0000259" key="3">
    <source>
        <dbReference type="Pfam" id="PF02894"/>
    </source>
</evidence>
<dbReference type="EMBL" id="CP015405">
    <property type="protein sequence ID" value="ANU77939.1"/>
    <property type="molecule type" value="Genomic_DNA"/>
</dbReference>
<dbReference type="Proteomes" id="UP000092574">
    <property type="component" value="Chromosome"/>
</dbReference>
<dbReference type="SUPFAM" id="SSF51735">
    <property type="entry name" value="NAD(P)-binding Rossmann-fold domains"/>
    <property type="match status" value="1"/>
</dbReference>
<feature type="domain" description="Gfo/Idh/MocA-like oxidoreductase N-terminal" evidence="2">
    <location>
        <begin position="12"/>
        <end position="143"/>
    </location>
</feature>
<proteinExistence type="inferred from homology"/>
<dbReference type="OrthoDB" id="9815825at2"/>
<dbReference type="InterPro" id="IPR000683">
    <property type="entry name" value="Gfo/Idh/MocA-like_OxRdtase_N"/>
</dbReference>
<dbReference type="Gene3D" id="3.30.360.10">
    <property type="entry name" value="Dihydrodipicolinate Reductase, domain 2"/>
    <property type="match status" value="1"/>
</dbReference>
<dbReference type="KEGG" id="byl:A4V09_20685"/>
<dbReference type="SUPFAM" id="SSF55347">
    <property type="entry name" value="Glyceraldehyde-3-phosphate dehydrogenase-like, C-terminal domain"/>
    <property type="match status" value="1"/>
</dbReference>
<dbReference type="InterPro" id="IPR036291">
    <property type="entry name" value="NAD(P)-bd_dom_sf"/>
</dbReference>
<dbReference type="RefSeq" id="WP_065544034.1">
    <property type="nucleotide sequence ID" value="NZ_CP015405.2"/>
</dbReference>
<organism evidence="4 5">
    <name type="scientific">Blautia pseudococcoides</name>
    <dbReference type="NCBI Taxonomy" id="1796616"/>
    <lineage>
        <taxon>Bacteria</taxon>
        <taxon>Bacillati</taxon>
        <taxon>Bacillota</taxon>
        <taxon>Clostridia</taxon>
        <taxon>Lachnospirales</taxon>
        <taxon>Lachnospiraceae</taxon>
        <taxon>Blautia</taxon>
    </lineage>
</organism>
<dbReference type="Pfam" id="PF02894">
    <property type="entry name" value="GFO_IDH_MocA_C"/>
    <property type="match status" value="1"/>
</dbReference>
<dbReference type="AlphaFoldDB" id="A0A1C7IHR2"/>
<dbReference type="Gene3D" id="3.40.50.720">
    <property type="entry name" value="NAD(P)-binding Rossmann-like Domain"/>
    <property type="match status" value="1"/>
</dbReference>
<reference evidence="4" key="1">
    <citation type="submission" date="2017-04" db="EMBL/GenBank/DDBJ databases">
        <title>Complete Genome Sequences of Twelve Strains of a Stable Defined Moderately Diverse Mouse Microbiota 2 (sDMDMm2).</title>
        <authorList>
            <person name="Uchimura Y."/>
            <person name="Wyss M."/>
            <person name="Brugiroux S."/>
            <person name="Limenitakis J.P."/>
            <person name="Stecher B."/>
            <person name="McCoy K.D."/>
            <person name="Macpherson A.J."/>
        </authorList>
    </citation>
    <scope>NUCLEOTIDE SEQUENCE</scope>
    <source>
        <strain evidence="4">YL58</strain>
    </source>
</reference>
<protein>
    <submittedName>
        <fullName evidence="4">Oxidoreductase</fullName>
    </submittedName>
</protein>
<dbReference type="Pfam" id="PF01408">
    <property type="entry name" value="GFO_IDH_MocA"/>
    <property type="match status" value="1"/>
</dbReference>
<dbReference type="PANTHER" id="PTHR43708">
    <property type="entry name" value="CONSERVED EXPRESSED OXIDOREDUCTASE (EUROFUNG)"/>
    <property type="match status" value="1"/>
</dbReference>
<evidence type="ECO:0000256" key="1">
    <source>
        <dbReference type="ARBA" id="ARBA00010928"/>
    </source>
</evidence>
<evidence type="ECO:0000313" key="5">
    <source>
        <dbReference type="Proteomes" id="UP000092574"/>
    </source>
</evidence>
<comment type="similarity">
    <text evidence="1">Belongs to the Gfo/Idh/MocA family.</text>
</comment>
<evidence type="ECO:0000259" key="2">
    <source>
        <dbReference type="Pfam" id="PF01408"/>
    </source>
</evidence>
<name>A0A1C7IHR2_9FIRM</name>
<accession>A0A1C7IHR2</accession>
<dbReference type="GO" id="GO:0000166">
    <property type="term" value="F:nucleotide binding"/>
    <property type="evidence" value="ECO:0007669"/>
    <property type="project" value="InterPro"/>
</dbReference>
<evidence type="ECO:0000313" key="4">
    <source>
        <dbReference type="EMBL" id="ANU77939.1"/>
    </source>
</evidence>
<dbReference type="InterPro" id="IPR004104">
    <property type="entry name" value="Gfo/Idh/MocA-like_OxRdtase_C"/>
</dbReference>
<dbReference type="InterPro" id="IPR051317">
    <property type="entry name" value="Gfo/Idh/MocA_oxidoreduct"/>
</dbReference>
<gene>
    <name evidence="4" type="ORF">A4V09_20685</name>
</gene>
<dbReference type="STRING" id="1796616.A4V09_20685"/>
<dbReference type="PANTHER" id="PTHR43708:SF3">
    <property type="entry name" value="OXIDOREDUCTASE"/>
    <property type="match status" value="1"/>
</dbReference>